<dbReference type="InterPro" id="IPR000073">
    <property type="entry name" value="AB_hydrolase_1"/>
</dbReference>
<gene>
    <name evidence="2" type="ORF">Xvie_03796</name>
</gene>
<dbReference type="PANTHER" id="PTHR43798">
    <property type="entry name" value="MONOACYLGLYCEROL LIPASE"/>
    <property type="match status" value="1"/>
</dbReference>
<protein>
    <submittedName>
        <fullName evidence="2">Epoxide hydrolase EphB</fullName>
    </submittedName>
</protein>
<reference evidence="2 3" key="1">
    <citation type="submission" date="2016-10" db="EMBL/GenBank/DDBJ databases">
        <title>Systematic genetic and metabolomic analysis of Xenorhabdus and Photorhabdus spp., highlights the requirements for a dual symbiotic and pathogenic life style.</title>
        <authorList>
            <person name="Tobias N.J."/>
            <person name="Wolff H."/>
            <person name="Djahanschiri B."/>
            <person name="Pidot S.J."/>
            <person name="Stinear T.P."/>
            <person name="Ebersberger I."/>
            <person name="Bode H.B."/>
        </authorList>
    </citation>
    <scope>NUCLEOTIDE SEQUENCE [LARGE SCALE GENOMIC DNA]</scope>
    <source>
        <strain evidence="2 3">DSM 22392</strain>
    </source>
</reference>
<feature type="domain" description="AB hydrolase-1" evidence="1">
    <location>
        <begin position="16"/>
        <end position="245"/>
    </location>
</feature>
<keyword evidence="3" id="KW-1185">Reference proteome</keyword>
<keyword evidence="2" id="KW-0378">Hydrolase</keyword>
<accession>A0A1Y2S9F8</accession>
<dbReference type="Gene3D" id="3.40.50.1820">
    <property type="entry name" value="alpha/beta hydrolase"/>
    <property type="match status" value="1"/>
</dbReference>
<dbReference type="PRINTS" id="PR00111">
    <property type="entry name" value="ABHYDROLASE"/>
</dbReference>
<name>A0A1Y2S9F8_9GAMM</name>
<dbReference type="STRING" id="351656.Xvie_03796"/>
<organism evidence="2 3">
    <name type="scientific">Xenorhabdus vietnamensis</name>
    <dbReference type="NCBI Taxonomy" id="351656"/>
    <lineage>
        <taxon>Bacteria</taxon>
        <taxon>Pseudomonadati</taxon>
        <taxon>Pseudomonadota</taxon>
        <taxon>Gammaproteobacteria</taxon>
        <taxon>Enterobacterales</taxon>
        <taxon>Morganellaceae</taxon>
        <taxon>Xenorhabdus</taxon>
    </lineage>
</organism>
<dbReference type="EMBL" id="MUBJ01000036">
    <property type="protein sequence ID" value="OTA14335.1"/>
    <property type="molecule type" value="Genomic_DNA"/>
</dbReference>
<dbReference type="SUPFAM" id="SSF53474">
    <property type="entry name" value="alpha/beta-Hydrolases"/>
    <property type="match status" value="1"/>
</dbReference>
<dbReference type="Proteomes" id="UP000194350">
    <property type="component" value="Unassembled WGS sequence"/>
</dbReference>
<dbReference type="GO" id="GO:0016787">
    <property type="term" value="F:hydrolase activity"/>
    <property type="evidence" value="ECO:0007669"/>
    <property type="project" value="UniProtKB-KW"/>
</dbReference>
<dbReference type="AlphaFoldDB" id="A0A1Y2S9F8"/>
<comment type="caution">
    <text evidence="2">The sequence shown here is derived from an EMBL/GenBank/DDBJ whole genome shotgun (WGS) entry which is preliminary data.</text>
</comment>
<evidence type="ECO:0000313" key="2">
    <source>
        <dbReference type="EMBL" id="OTA14335.1"/>
    </source>
</evidence>
<dbReference type="InterPro" id="IPR050266">
    <property type="entry name" value="AB_hydrolase_sf"/>
</dbReference>
<proteinExistence type="predicted"/>
<dbReference type="InterPro" id="IPR029058">
    <property type="entry name" value="AB_hydrolase_fold"/>
</dbReference>
<dbReference type="Pfam" id="PF00561">
    <property type="entry name" value="Abhydrolase_1"/>
    <property type="match status" value="1"/>
</dbReference>
<sequence length="259" mass="29410">MKSYYGDMIDEGTGKIIVMVHGTMMDKTMFLPQIEALKASYRVIAYDQRARTSAYDIPYDLKNLADDCLTLLDNLKIKKCVILGMSMGGYMATEFIHHFPDRVEALVMVGSQIGAYSQHEQQIFMQEFIKFNHEGLVSRELAEDTASFIFSSYAHKNNPELIENTVESWSKLPARSVLREAQSWLGKQDYTKTARNFDKPVLVIHGEDDKALPAIVKTNAMKNAFPDVEIICIPNTGHVVNLEAPEETNKALRHFLERL</sequence>
<evidence type="ECO:0000313" key="3">
    <source>
        <dbReference type="Proteomes" id="UP000194350"/>
    </source>
</evidence>
<evidence type="ECO:0000259" key="1">
    <source>
        <dbReference type="Pfam" id="PF00561"/>
    </source>
</evidence>